<protein>
    <submittedName>
        <fullName evidence="1">Uncharacterized protein</fullName>
    </submittedName>
</protein>
<reference evidence="1" key="1">
    <citation type="submission" date="2018-02" db="EMBL/GenBank/DDBJ databases">
        <title>Rhizophora mucronata_Transcriptome.</title>
        <authorList>
            <person name="Meera S.P."/>
            <person name="Sreeshan A."/>
            <person name="Augustine A."/>
        </authorList>
    </citation>
    <scope>NUCLEOTIDE SEQUENCE</scope>
    <source>
        <tissue evidence="1">Leaf</tissue>
    </source>
</reference>
<sequence>MEPTIAACISSILDSGGCFTAEQISFAFSPRNNQIQRASYAKHTKALSG</sequence>
<evidence type="ECO:0000313" key="1">
    <source>
        <dbReference type="EMBL" id="MBW83657.1"/>
    </source>
</evidence>
<dbReference type="EMBL" id="GGEC01003174">
    <property type="protein sequence ID" value="MBW83657.1"/>
    <property type="molecule type" value="Transcribed_RNA"/>
</dbReference>
<name>A0A2P2IR38_RHIMU</name>
<accession>A0A2P2IR38</accession>
<proteinExistence type="predicted"/>
<organism evidence="1">
    <name type="scientific">Rhizophora mucronata</name>
    <name type="common">Asiatic mangrove</name>
    <dbReference type="NCBI Taxonomy" id="61149"/>
    <lineage>
        <taxon>Eukaryota</taxon>
        <taxon>Viridiplantae</taxon>
        <taxon>Streptophyta</taxon>
        <taxon>Embryophyta</taxon>
        <taxon>Tracheophyta</taxon>
        <taxon>Spermatophyta</taxon>
        <taxon>Magnoliopsida</taxon>
        <taxon>eudicotyledons</taxon>
        <taxon>Gunneridae</taxon>
        <taxon>Pentapetalae</taxon>
        <taxon>rosids</taxon>
        <taxon>fabids</taxon>
        <taxon>Malpighiales</taxon>
        <taxon>Rhizophoraceae</taxon>
        <taxon>Rhizophora</taxon>
    </lineage>
</organism>
<dbReference type="AlphaFoldDB" id="A0A2P2IR38"/>